<evidence type="ECO:0000256" key="1">
    <source>
        <dbReference type="SAM" id="Coils"/>
    </source>
</evidence>
<keyword evidence="1" id="KW-0175">Coiled coil</keyword>
<evidence type="ECO:0000313" key="4">
    <source>
        <dbReference type="Proteomes" id="UP001431783"/>
    </source>
</evidence>
<sequence length="105" mass="12735">MIFTTNWNKYNKIMNRELSMPNIGNEEALEIAVTDLQEKILEAYEKASKKKEQNASRYPYGEIPNEIKQMICANRRLRRLYRRHQTQQDKEELRRHSYMLRNTLT</sequence>
<gene>
    <name evidence="3" type="ORF">WA026_012555</name>
</gene>
<feature type="compositionally biased region" description="Basic and acidic residues" evidence="2">
    <location>
        <begin position="86"/>
        <end position="95"/>
    </location>
</feature>
<name>A0AAW1U8L5_9CUCU</name>
<evidence type="ECO:0000256" key="2">
    <source>
        <dbReference type="SAM" id="MobiDB-lite"/>
    </source>
</evidence>
<evidence type="ECO:0000313" key="3">
    <source>
        <dbReference type="EMBL" id="KAK9876256.1"/>
    </source>
</evidence>
<dbReference type="Proteomes" id="UP001431783">
    <property type="component" value="Unassembled WGS sequence"/>
</dbReference>
<dbReference type="AlphaFoldDB" id="A0AAW1U8L5"/>
<dbReference type="EMBL" id="JARQZJ010000036">
    <property type="protein sequence ID" value="KAK9876256.1"/>
    <property type="molecule type" value="Genomic_DNA"/>
</dbReference>
<reference evidence="3 4" key="1">
    <citation type="submission" date="2023-03" db="EMBL/GenBank/DDBJ databases">
        <title>Genome insight into feeding habits of ladybird beetles.</title>
        <authorList>
            <person name="Li H.-S."/>
            <person name="Huang Y.-H."/>
            <person name="Pang H."/>
        </authorList>
    </citation>
    <scope>NUCLEOTIDE SEQUENCE [LARGE SCALE GENOMIC DNA]</scope>
    <source>
        <strain evidence="3">SYSU_2023b</strain>
        <tissue evidence="3">Whole body</tissue>
    </source>
</reference>
<comment type="caution">
    <text evidence="3">The sequence shown here is derived from an EMBL/GenBank/DDBJ whole genome shotgun (WGS) entry which is preliminary data.</text>
</comment>
<feature type="region of interest" description="Disordered" evidence="2">
    <location>
        <begin position="84"/>
        <end position="105"/>
    </location>
</feature>
<accession>A0AAW1U8L5</accession>
<feature type="coiled-coil region" evidence="1">
    <location>
        <begin position="26"/>
        <end position="53"/>
    </location>
</feature>
<organism evidence="3 4">
    <name type="scientific">Henosepilachna vigintioctopunctata</name>
    <dbReference type="NCBI Taxonomy" id="420089"/>
    <lineage>
        <taxon>Eukaryota</taxon>
        <taxon>Metazoa</taxon>
        <taxon>Ecdysozoa</taxon>
        <taxon>Arthropoda</taxon>
        <taxon>Hexapoda</taxon>
        <taxon>Insecta</taxon>
        <taxon>Pterygota</taxon>
        <taxon>Neoptera</taxon>
        <taxon>Endopterygota</taxon>
        <taxon>Coleoptera</taxon>
        <taxon>Polyphaga</taxon>
        <taxon>Cucujiformia</taxon>
        <taxon>Coccinelloidea</taxon>
        <taxon>Coccinellidae</taxon>
        <taxon>Epilachninae</taxon>
        <taxon>Epilachnini</taxon>
        <taxon>Henosepilachna</taxon>
    </lineage>
</organism>
<proteinExistence type="predicted"/>
<protein>
    <submittedName>
        <fullName evidence="3">Uncharacterized protein</fullName>
    </submittedName>
</protein>
<keyword evidence="4" id="KW-1185">Reference proteome</keyword>